<evidence type="ECO:0000256" key="1">
    <source>
        <dbReference type="SAM" id="MobiDB-lite"/>
    </source>
</evidence>
<dbReference type="Proteomes" id="UP000616885">
    <property type="component" value="Unassembled WGS sequence"/>
</dbReference>
<dbReference type="AlphaFoldDB" id="A0A8H7K9M5"/>
<sequence>MPFKSLFSSRKSKGETTPQPADSDKKKKAKPISKSLLAKWSKPQLTPGVYGAFPISFVVRFTTPRDSRSGQNLCLGVDYHGAFIPLNAVVFDVTNWRNVTLMSTPELDSVPLSYIGDEKLMSLAIVVALPSPATPEVETNHVQRIGVIPGKGGNFRFTAMVGPEGAQEEEEFEWRSSYQEEGGKDEELPLFRRLVRLKTSSEGRDDVIFEYASELWWRDMYEGRTAGACTFKGAGLTGELGPMFTLLAVTSILKIICIEWWQKVVGRLIVQGTKKVALGVATTAAVGAKITMVGVNIALTTGAI</sequence>
<name>A0A8H7K9M5_BIOOC</name>
<protein>
    <submittedName>
        <fullName evidence="2">Uncharacterized protein</fullName>
    </submittedName>
</protein>
<evidence type="ECO:0000313" key="3">
    <source>
        <dbReference type="Proteomes" id="UP000616885"/>
    </source>
</evidence>
<evidence type="ECO:0000313" key="2">
    <source>
        <dbReference type="EMBL" id="KAF9744682.1"/>
    </source>
</evidence>
<accession>A0A8H7K9M5</accession>
<comment type="caution">
    <text evidence="2">The sequence shown here is derived from an EMBL/GenBank/DDBJ whole genome shotgun (WGS) entry which is preliminary data.</text>
</comment>
<dbReference type="EMBL" id="JADCTT010000014">
    <property type="protein sequence ID" value="KAF9744682.1"/>
    <property type="molecule type" value="Genomic_DNA"/>
</dbReference>
<gene>
    <name evidence="2" type="ORF">IM811_005463</name>
</gene>
<proteinExistence type="predicted"/>
<organism evidence="2 3">
    <name type="scientific">Bionectria ochroleuca</name>
    <name type="common">Gliocladium roseum</name>
    <dbReference type="NCBI Taxonomy" id="29856"/>
    <lineage>
        <taxon>Eukaryota</taxon>
        <taxon>Fungi</taxon>
        <taxon>Dikarya</taxon>
        <taxon>Ascomycota</taxon>
        <taxon>Pezizomycotina</taxon>
        <taxon>Sordariomycetes</taxon>
        <taxon>Hypocreomycetidae</taxon>
        <taxon>Hypocreales</taxon>
        <taxon>Bionectriaceae</taxon>
        <taxon>Clonostachys</taxon>
    </lineage>
</organism>
<feature type="region of interest" description="Disordered" evidence="1">
    <location>
        <begin position="1"/>
        <end position="31"/>
    </location>
</feature>
<reference evidence="2" key="1">
    <citation type="submission" date="2020-10" db="EMBL/GenBank/DDBJ databases">
        <title>High-Quality Genome Resource of Clonostachys rosea strain S41 by Oxford Nanopore Long-Read Sequencing.</title>
        <authorList>
            <person name="Wang H."/>
        </authorList>
    </citation>
    <scope>NUCLEOTIDE SEQUENCE</scope>
    <source>
        <strain evidence="2">S41</strain>
    </source>
</reference>